<dbReference type="InterPro" id="IPR005471">
    <property type="entry name" value="Tscrpt_reg_IclR_N"/>
</dbReference>
<reference evidence="6 7" key="1">
    <citation type="submission" date="2018-06" db="EMBL/GenBank/DDBJ databases">
        <title>Complete genome of Desulfovibrio marinus P48SEP.</title>
        <authorList>
            <person name="Crispim J.S."/>
            <person name="Vidigal P.M.P."/>
            <person name="Silva L.C.F."/>
            <person name="Araujo L.C."/>
            <person name="Laguardia C.N."/>
            <person name="Dias R.S."/>
            <person name="Sousa M.P."/>
            <person name="Paula S.O."/>
            <person name="Silva C."/>
        </authorList>
    </citation>
    <scope>NUCLEOTIDE SEQUENCE [LARGE SCALE GENOMIC DNA]</scope>
    <source>
        <strain evidence="6 7">P48SEP</strain>
    </source>
</reference>
<dbReference type="PANTHER" id="PTHR30136:SF7">
    <property type="entry name" value="HTH-TYPE TRANSCRIPTIONAL REGULATOR KDGR-RELATED"/>
    <property type="match status" value="1"/>
</dbReference>
<dbReference type="GO" id="GO:0045892">
    <property type="term" value="P:negative regulation of DNA-templated transcription"/>
    <property type="evidence" value="ECO:0007669"/>
    <property type="project" value="TreeGrafter"/>
</dbReference>
<evidence type="ECO:0000313" key="7">
    <source>
        <dbReference type="Proteomes" id="UP000434052"/>
    </source>
</evidence>
<dbReference type="PROSITE" id="PS51078">
    <property type="entry name" value="ICLR_ED"/>
    <property type="match status" value="1"/>
</dbReference>
<dbReference type="Pfam" id="PF01614">
    <property type="entry name" value="IclR_C"/>
    <property type="match status" value="1"/>
</dbReference>
<evidence type="ECO:0000256" key="3">
    <source>
        <dbReference type="ARBA" id="ARBA00023163"/>
    </source>
</evidence>
<dbReference type="SUPFAM" id="SSF46785">
    <property type="entry name" value="Winged helix' DNA-binding domain"/>
    <property type="match status" value="1"/>
</dbReference>
<dbReference type="GO" id="GO:0003677">
    <property type="term" value="F:DNA binding"/>
    <property type="evidence" value="ECO:0007669"/>
    <property type="project" value="UniProtKB-KW"/>
</dbReference>
<dbReference type="Gene3D" id="3.30.450.40">
    <property type="match status" value="1"/>
</dbReference>
<dbReference type="GO" id="GO:0003700">
    <property type="term" value="F:DNA-binding transcription factor activity"/>
    <property type="evidence" value="ECO:0007669"/>
    <property type="project" value="TreeGrafter"/>
</dbReference>
<keyword evidence="2" id="KW-0238">DNA-binding</keyword>
<dbReference type="InterPro" id="IPR029016">
    <property type="entry name" value="GAF-like_dom_sf"/>
</dbReference>
<dbReference type="Pfam" id="PF09339">
    <property type="entry name" value="HTH_IclR"/>
    <property type="match status" value="1"/>
</dbReference>
<evidence type="ECO:0000259" key="5">
    <source>
        <dbReference type="PROSITE" id="PS51078"/>
    </source>
</evidence>
<dbReference type="InterPro" id="IPR036388">
    <property type="entry name" value="WH-like_DNA-bd_sf"/>
</dbReference>
<organism evidence="6 7">
    <name type="scientific">Oceanidesulfovibrio marinus</name>
    <dbReference type="NCBI Taxonomy" id="370038"/>
    <lineage>
        <taxon>Bacteria</taxon>
        <taxon>Pseudomonadati</taxon>
        <taxon>Thermodesulfobacteriota</taxon>
        <taxon>Desulfovibrionia</taxon>
        <taxon>Desulfovibrionales</taxon>
        <taxon>Desulfovibrionaceae</taxon>
        <taxon>Oceanidesulfovibrio</taxon>
    </lineage>
</organism>
<accession>A0A6P1ZH84</accession>
<evidence type="ECO:0000259" key="4">
    <source>
        <dbReference type="PROSITE" id="PS51077"/>
    </source>
</evidence>
<keyword evidence="3" id="KW-0804">Transcription</keyword>
<feature type="domain" description="IclR-ED" evidence="5">
    <location>
        <begin position="69"/>
        <end position="252"/>
    </location>
</feature>
<dbReference type="InterPro" id="IPR050707">
    <property type="entry name" value="HTH_MetabolicPath_Reg"/>
</dbReference>
<comment type="caution">
    <text evidence="6">The sequence shown here is derived from an EMBL/GenBank/DDBJ whole genome shotgun (WGS) entry which is preliminary data.</text>
</comment>
<dbReference type="RefSeq" id="WP_144304843.1">
    <property type="nucleotide sequence ID" value="NZ_QMIF01000004.1"/>
</dbReference>
<sequence length="258" mass="29144">MAENKYQVPALIRANKILDYLSKHEADMAEIMSALGLPKSTVYSLLLTLEEIGFVRRLPGGQKFTLGFRLFELGTITVSKVSIRDQAISRLQQLSQQEKVTCHLGALDGNEAVYLLKVDPHDDILINSWEGKRLTLNRSAMGKVLLAWLPRERQDELIESLEFLPVTPKSFVDKDQFRNHLADVKHQQWAMDDEEDIIGIRCLAAPIFVPDGSVRYSLSVSSVVQKIGDDRVELLRQRVVETARNISRALGTSEDVWS</sequence>
<dbReference type="SMART" id="SM00346">
    <property type="entry name" value="HTH_ICLR"/>
    <property type="match status" value="1"/>
</dbReference>
<dbReference type="OrthoDB" id="5416964at2"/>
<gene>
    <name evidence="6" type="ORF">DQK91_08075</name>
</gene>
<dbReference type="PROSITE" id="PS51077">
    <property type="entry name" value="HTH_ICLR"/>
    <property type="match status" value="1"/>
</dbReference>
<dbReference type="Proteomes" id="UP000434052">
    <property type="component" value="Unassembled WGS sequence"/>
</dbReference>
<dbReference type="PANTHER" id="PTHR30136">
    <property type="entry name" value="HELIX-TURN-HELIX TRANSCRIPTIONAL REGULATOR, ICLR FAMILY"/>
    <property type="match status" value="1"/>
</dbReference>
<evidence type="ECO:0000256" key="1">
    <source>
        <dbReference type="ARBA" id="ARBA00023015"/>
    </source>
</evidence>
<dbReference type="Gene3D" id="1.10.10.10">
    <property type="entry name" value="Winged helix-like DNA-binding domain superfamily/Winged helix DNA-binding domain"/>
    <property type="match status" value="1"/>
</dbReference>
<evidence type="ECO:0000256" key="2">
    <source>
        <dbReference type="ARBA" id="ARBA00023125"/>
    </source>
</evidence>
<dbReference type="AlphaFoldDB" id="A0A6P1ZH84"/>
<name>A0A6P1ZH84_9BACT</name>
<dbReference type="EMBL" id="QMIF01000004">
    <property type="protein sequence ID" value="TVM34521.1"/>
    <property type="molecule type" value="Genomic_DNA"/>
</dbReference>
<dbReference type="SUPFAM" id="SSF55781">
    <property type="entry name" value="GAF domain-like"/>
    <property type="match status" value="1"/>
</dbReference>
<proteinExistence type="predicted"/>
<feature type="domain" description="HTH iclR-type" evidence="4">
    <location>
        <begin position="8"/>
        <end position="68"/>
    </location>
</feature>
<keyword evidence="1" id="KW-0805">Transcription regulation</keyword>
<dbReference type="InterPro" id="IPR014757">
    <property type="entry name" value="Tscrpt_reg_IclR_C"/>
</dbReference>
<dbReference type="InterPro" id="IPR036390">
    <property type="entry name" value="WH_DNA-bd_sf"/>
</dbReference>
<evidence type="ECO:0000313" key="6">
    <source>
        <dbReference type="EMBL" id="TVM34521.1"/>
    </source>
</evidence>
<protein>
    <submittedName>
        <fullName evidence="6">IclR family transcriptional regulator</fullName>
    </submittedName>
</protein>